<feature type="non-terminal residue" evidence="1">
    <location>
        <position position="84"/>
    </location>
</feature>
<reference evidence="1" key="1">
    <citation type="submission" date="2021-02" db="EMBL/GenBank/DDBJ databases">
        <authorList>
            <person name="Nowell W R."/>
        </authorList>
    </citation>
    <scope>NUCLEOTIDE SEQUENCE</scope>
</reference>
<dbReference type="AlphaFoldDB" id="A0A820M6L2"/>
<accession>A0A820M6L2</accession>
<dbReference type="EMBL" id="CAJOBB010020578">
    <property type="protein sequence ID" value="CAF4368691.1"/>
    <property type="molecule type" value="Genomic_DNA"/>
</dbReference>
<evidence type="ECO:0000313" key="1">
    <source>
        <dbReference type="EMBL" id="CAF4368691.1"/>
    </source>
</evidence>
<sequence length="84" mass="9700">MESTDSVSRSSLLSSIGENLEIFSVIWLDLSTNNIHENIDIQHQLRSTINYLKLFEDIDDCEQYIRSLSKDDRIVILTNENLAL</sequence>
<gene>
    <name evidence="1" type="ORF">KXQ929_LOCUS49234</name>
</gene>
<evidence type="ECO:0000313" key="2">
    <source>
        <dbReference type="Proteomes" id="UP000663868"/>
    </source>
</evidence>
<proteinExistence type="predicted"/>
<name>A0A820M6L2_9BILA</name>
<protein>
    <submittedName>
        <fullName evidence="1">Uncharacterized protein</fullName>
    </submittedName>
</protein>
<comment type="caution">
    <text evidence="1">The sequence shown here is derived from an EMBL/GenBank/DDBJ whole genome shotgun (WGS) entry which is preliminary data.</text>
</comment>
<organism evidence="1 2">
    <name type="scientific">Adineta steineri</name>
    <dbReference type="NCBI Taxonomy" id="433720"/>
    <lineage>
        <taxon>Eukaryota</taxon>
        <taxon>Metazoa</taxon>
        <taxon>Spiralia</taxon>
        <taxon>Gnathifera</taxon>
        <taxon>Rotifera</taxon>
        <taxon>Eurotatoria</taxon>
        <taxon>Bdelloidea</taxon>
        <taxon>Adinetida</taxon>
        <taxon>Adinetidae</taxon>
        <taxon>Adineta</taxon>
    </lineage>
</organism>
<dbReference type="Proteomes" id="UP000663868">
    <property type="component" value="Unassembled WGS sequence"/>
</dbReference>